<feature type="transmembrane region" description="Helical" evidence="6">
    <location>
        <begin position="51"/>
        <end position="74"/>
    </location>
</feature>
<organism evidence="8 9">
    <name type="scientific">Granulosicoccus antarcticus IMCC3135</name>
    <dbReference type="NCBI Taxonomy" id="1192854"/>
    <lineage>
        <taxon>Bacteria</taxon>
        <taxon>Pseudomonadati</taxon>
        <taxon>Pseudomonadota</taxon>
        <taxon>Gammaproteobacteria</taxon>
        <taxon>Chromatiales</taxon>
        <taxon>Granulosicoccaceae</taxon>
        <taxon>Granulosicoccus</taxon>
    </lineage>
</organism>
<dbReference type="InterPro" id="IPR007016">
    <property type="entry name" value="O-antigen_ligase-rel_domated"/>
</dbReference>
<feature type="transmembrane region" description="Helical" evidence="6">
    <location>
        <begin position="278"/>
        <end position="295"/>
    </location>
</feature>
<evidence type="ECO:0000256" key="1">
    <source>
        <dbReference type="ARBA" id="ARBA00004141"/>
    </source>
</evidence>
<evidence type="ECO:0000313" key="8">
    <source>
        <dbReference type="EMBL" id="ASJ74543.1"/>
    </source>
</evidence>
<feature type="transmembrane region" description="Helical" evidence="6">
    <location>
        <begin position="133"/>
        <end position="148"/>
    </location>
</feature>
<protein>
    <recommendedName>
        <fullName evidence="7">O-antigen ligase-related domain-containing protein</fullName>
    </recommendedName>
</protein>
<name>A0A2Z2NTE9_9GAMM</name>
<feature type="transmembrane region" description="Helical" evidence="6">
    <location>
        <begin position="453"/>
        <end position="470"/>
    </location>
</feature>
<evidence type="ECO:0000256" key="6">
    <source>
        <dbReference type="SAM" id="Phobius"/>
    </source>
</evidence>
<feature type="region of interest" description="Disordered" evidence="5">
    <location>
        <begin position="476"/>
        <end position="495"/>
    </location>
</feature>
<keyword evidence="4 6" id="KW-0472">Membrane</keyword>
<evidence type="ECO:0000259" key="7">
    <source>
        <dbReference type="Pfam" id="PF04932"/>
    </source>
</evidence>
<comment type="subcellular location">
    <subcellularLocation>
        <location evidence="1">Membrane</location>
        <topology evidence="1">Multi-pass membrane protein</topology>
    </subcellularLocation>
</comment>
<feature type="transmembrane region" description="Helical" evidence="6">
    <location>
        <begin position="154"/>
        <end position="172"/>
    </location>
</feature>
<dbReference type="AlphaFoldDB" id="A0A2Z2NTE9"/>
<feature type="transmembrane region" description="Helical" evidence="6">
    <location>
        <begin position="181"/>
        <end position="206"/>
    </location>
</feature>
<dbReference type="InterPro" id="IPR051533">
    <property type="entry name" value="WaaL-like"/>
</dbReference>
<dbReference type="PANTHER" id="PTHR37422:SF13">
    <property type="entry name" value="LIPOPOLYSACCHARIDE BIOSYNTHESIS PROTEIN PA4999-RELATED"/>
    <property type="match status" value="1"/>
</dbReference>
<keyword evidence="2 6" id="KW-0812">Transmembrane</keyword>
<dbReference type="PANTHER" id="PTHR37422">
    <property type="entry name" value="TEICHURONIC ACID BIOSYNTHESIS PROTEIN TUAE"/>
    <property type="match status" value="1"/>
</dbReference>
<evidence type="ECO:0000256" key="3">
    <source>
        <dbReference type="ARBA" id="ARBA00022989"/>
    </source>
</evidence>
<dbReference type="GO" id="GO:0016020">
    <property type="term" value="C:membrane"/>
    <property type="evidence" value="ECO:0007669"/>
    <property type="project" value="UniProtKB-SubCell"/>
</dbReference>
<feature type="compositionally biased region" description="Polar residues" evidence="5">
    <location>
        <begin position="478"/>
        <end position="487"/>
    </location>
</feature>
<keyword evidence="3 6" id="KW-1133">Transmembrane helix</keyword>
<dbReference type="KEGG" id="gai:IMCC3135_22365"/>
<accession>A0A2Z2NTE9</accession>
<gene>
    <name evidence="8" type="ORF">IMCC3135_22365</name>
</gene>
<evidence type="ECO:0000313" key="9">
    <source>
        <dbReference type="Proteomes" id="UP000250079"/>
    </source>
</evidence>
<dbReference type="Pfam" id="PF04932">
    <property type="entry name" value="Wzy_C"/>
    <property type="match status" value="1"/>
</dbReference>
<dbReference type="EMBL" id="CP018632">
    <property type="protein sequence ID" value="ASJ74543.1"/>
    <property type="molecule type" value="Genomic_DNA"/>
</dbReference>
<proteinExistence type="predicted"/>
<evidence type="ECO:0000256" key="2">
    <source>
        <dbReference type="ARBA" id="ARBA00022692"/>
    </source>
</evidence>
<sequence>MAGVQSSEGSGDSRQRRRKKRSSSWYTRFLSFGFFSRTWRRLEAISHWPTLTALPLFSYMFLGSVFFLAVIQGLTDINSYTVFWVPDTATDDGAELSAELFKQKLQALSYLLTFFLMMFRMRDMIAFFKRERTLLFLIFVLLLTAVASDYPDRVIINVIHLSLGIFATWLYFSDERRQRNVVYSACIITIAPLMLTLGGGFLLFFAHENGTIAAILDGQRYSGLAGNPNSLGGVCIAAAWATFGLMSQTRFKTRKMMWLMLVLGVVMFNAWSTGSATTLSIISSLALMMIGHRFYGSLGKKGRAAIILGGTTLVFIVLLVLVIQQSADDYAEAATGAVGKDMTLTGRTDLWGVAWDAFMQRPILGWGYDNHQTVMEAPAFGVPYNHYHNGYMDSLVSGGVFFGAAIIFSYGAYFLRYLSLSSRVTNAFPLLVAIAAVSVQNMTEYSLFRSNTAIWQIYFISFMAVAVMTVKPRKRSKPTSVRSQQVRPSARRLRW</sequence>
<feature type="domain" description="O-antigen ligase-related" evidence="7">
    <location>
        <begin position="284"/>
        <end position="401"/>
    </location>
</feature>
<reference evidence="8 9" key="1">
    <citation type="submission" date="2016-12" db="EMBL/GenBank/DDBJ databases">
        <authorList>
            <person name="Song W.-J."/>
            <person name="Kurnit D.M."/>
        </authorList>
    </citation>
    <scope>NUCLEOTIDE SEQUENCE [LARGE SCALE GENOMIC DNA]</scope>
    <source>
        <strain evidence="8 9">IMCC3135</strain>
    </source>
</reference>
<dbReference type="Proteomes" id="UP000250079">
    <property type="component" value="Chromosome"/>
</dbReference>
<feature type="transmembrane region" description="Helical" evidence="6">
    <location>
        <begin position="226"/>
        <end position="244"/>
    </location>
</feature>
<feature type="transmembrane region" description="Helical" evidence="6">
    <location>
        <begin position="304"/>
        <end position="323"/>
    </location>
</feature>
<feature type="transmembrane region" description="Helical" evidence="6">
    <location>
        <begin position="395"/>
        <end position="415"/>
    </location>
</feature>
<evidence type="ECO:0000256" key="5">
    <source>
        <dbReference type="SAM" id="MobiDB-lite"/>
    </source>
</evidence>
<evidence type="ECO:0000256" key="4">
    <source>
        <dbReference type="ARBA" id="ARBA00023136"/>
    </source>
</evidence>
<keyword evidence="9" id="KW-1185">Reference proteome</keyword>